<reference evidence="1 2" key="1">
    <citation type="submission" date="2024-12" db="EMBL/GenBank/DDBJ databases">
        <title>The unique morphological basis and parallel evolutionary history of personate flowers in Penstemon.</title>
        <authorList>
            <person name="Depatie T.H."/>
            <person name="Wessinger C.A."/>
        </authorList>
    </citation>
    <scope>NUCLEOTIDE SEQUENCE [LARGE SCALE GENOMIC DNA]</scope>
    <source>
        <strain evidence="1">WTNN_2</strain>
        <tissue evidence="1">Leaf</tissue>
    </source>
</reference>
<evidence type="ECO:0000313" key="2">
    <source>
        <dbReference type="Proteomes" id="UP001634393"/>
    </source>
</evidence>
<evidence type="ECO:0000313" key="1">
    <source>
        <dbReference type="EMBL" id="KAL3835690.1"/>
    </source>
</evidence>
<proteinExistence type="predicted"/>
<accession>A0ABD3TGX6</accession>
<dbReference type="EMBL" id="JBJXBP010000004">
    <property type="protein sequence ID" value="KAL3835690.1"/>
    <property type="molecule type" value="Genomic_DNA"/>
</dbReference>
<keyword evidence="2" id="KW-1185">Reference proteome</keyword>
<sequence>MTVCQCQCFCSNINSSGVLVASFEFVVLLFSPTLMTSAVFLSTSLLNFNRQQAFVFLSPILKSKARLKPS</sequence>
<gene>
    <name evidence="1" type="ORF">ACJIZ3_010426</name>
</gene>
<name>A0ABD3TGX6_9LAMI</name>
<dbReference type="AlphaFoldDB" id="A0ABD3TGX6"/>
<dbReference type="Proteomes" id="UP001634393">
    <property type="component" value="Unassembled WGS sequence"/>
</dbReference>
<comment type="caution">
    <text evidence="1">The sequence shown here is derived from an EMBL/GenBank/DDBJ whole genome shotgun (WGS) entry which is preliminary data.</text>
</comment>
<organism evidence="1 2">
    <name type="scientific">Penstemon smallii</name>
    <dbReference type="NCBI Taxonomy" id="265156"/>
    <lineage>
        <taxon>Eukaryota</taxon>
        <taxon>Viridiplantae</taxon>
        <taxon>Streptophyta</taxon>
        <taxon>Embryophyta</taxon>
        <taxon>Tracheophyta</taxon>
        <taxon>Spermatophyta</taxon>
        <taxon>Magnoliopsida</taxon>
        <taxon>eudicotyledons</taxon>
        <taxon>Gunneridae</taxon>
        <taxon>Pentapetalae</taxon>
        <taxon>asterids</taxon>
        <taxon>lamiids</taxon>
        <taxon>Lamiales</taxon>
        <taxon>Plantaginaceae</taxon>
        <taxon>Cheloneae</taxon>
        <taxon>Penstemon</taxon>
    </lineage>
</organism>
<protein>
    <submittedName>
        <fullName evidence="1">Uncharacterized protein</fullName>
    </submittedName>
</protein>